<evidence type="ECO:0000313" key="2">
    <source>
        <dbReference type="EMBL" id="WIY01635.1"/>
    </source>
</evidence>
<feature type="transmembrane region" description="Helical" evidence="1">
    <location>
        <begin position="113"/>
        <end position="133"/>
    </location>
</feature>
<sequence length="141" mass="14826">MSKFLLSVHVLAAVLAVGPVAVAASMFPAAVRKGNLEIARMLHRICRVYAYAAIAVPVFGFGVAGMMHVMGDPWLLVSIGLTAVAAAVLAVLVLPRQRRLLTEESTSDKLGRLAMVTGVFNLLWAAVTVLMIVRPGSSTGA</sequence>
<protein>
    <submittedName>
        <fullName evidence="2">DUF2269 family protein</fullName>
    </submittedName>
</protein>
<evidence type="ECO:0000256" key="1">
    <source>
        <dbReference type="SAM" id="Phobius"/>
    </source>
</evidence>
<proteinExistence type="predicted"/>
<keyword evidence="1" id="KW-1133">Transmembrane helix</keyword>
<feature type="transmembrane region" description="Helical" evidence="1">
    <location>
        <begin position="6"/>
        <end position="27"/>
    </location>
</feature>
<reference evidence="2 3" key="1">
    <citation type="submission" date="2023-06" db="EMBL/GenBank/DDBJ databases">
        <authorList>
            <person name="Oyuntsetseg B."/>
            <person name="Kim S.B."/>
        </authorList>
    </citation>
    <scope>NUCLEOTIDE SEQUENCE [LARGE SCALE GENOMIC DNA]</scope>
    <source>
        <strain evidence="2 3">4-36</strain>
    </source>
</reference>
<feature type="transmembrane region" description="Helical" evidence="1">
    <location>
        <begin position="74"/>
        <end position="93"/>
    </location>
</feature>
<keyword evidence="3" id="KW-1185">Reference proteome</keyword>
<feature type="transmembrane region" description="Helical" evidence="1">
    <location>
        <begin position="48"/>
        <end position="68"/>
    </location>
</feature>
<dbReference type="KEGG" id="amog:QRX60_47755"/>
<accession>A0A9Y2NKX4</accession>
<name>A0A9Y2NKX4_9PSEU</name>
<dbReference type="Pfam" id="PF10027">
    <property type="entry name" value="DUF2269"/>
    <property type="match status" value="1"/>
</dbReference>
<dbReference type="Proteomes" id="UP001239397">
    <property type="component" value="Chromosome"/>
</dbReference>
<dbReference type="InterPro" id="IPR018729">
    <property type="entry name" value="DUF2269_transmembrane"/>
</dbReference>
<gene>
    <name evidence="2" type="ORF">QRX60_47755</name>
</gene>
<keyword evidence="1" id="KW-0812">Transmembrane</keyword>
<organism evidence="2 3">
    <name type="scientific">Amycolatopsis mongoliensis</name>
    <dbReference type="NCBI Taxonomy" id="715475"/>
    <lineage>
        <taxon>Bacteria</taxon>
        <taxon>Bacillati</taxon>
        <taxon>Actinomycetota</taxon>
        <taxon>Actinomycetes</taxon>
        <taxon>Pseudonocardiales</taxon>
        <taxon>Pseudonocardiaceae</taxon>
        <taxon>Amycolatopsis</taxon>
    </lineage>
</organism>
<evidence type="ECO:0000313" key="3">
    <source>
        <dbReference type="Proteomes" id="UP001239397"/>
    </source>
</evidence>
<keyword evidence="1" id="KW-0472">Membrane</keyword>
<dbReference type="EMBL" id="CP127295">
    <property type="protein sequence ID" value="WIY01635.1"/>
    <property type="molecule type" value="Genomic_DNA"/>
</dbReference>
<dbReference type="RefSeq" id="WP_285998080.1">
    <property type="nucleotide sequence ID" value="NZ_CP127295.1"/>
</dbReference>
<dbReference type="AlphaFoldDB" id="A0A9Y2NKX4"/>